<keyword evidence="2" id="KW-0812">Transmembrane</keyword>
<sequence length="305" mass="30250">MRVRPPAGRRLSLVLPAAAAAALLAPPAAAHADTDITLVVDSVAEAGYYVDSGAKYFQSDGALDLLRDNKAQHSPVFVAVLPDGESPDAVLNGLVQGVGRKGTYAVISGQTLRVKSTALPQSQVKTAYDKAVAANGSRPDKALISFVKLLPAAADLPPQDDKKKIEEKVAQPPLAETKVGEDKAQASRHAEAVQQRAAQEAAKDEGGFPILPVAGGGVVLVLLAGGGFLLWKRRSATPAPAAAAAGRPGGSGAPGAPGPGAPAPGAPAPGAPGAAPAAGGAQQQPPGGPQGGQDPGAPGGGQQRP</sequence>
<feature type="compositionally biased region" description="Pro residues" evidence="1">
    <location>
        <begin position="256"/>
        <end position="270"/>
    </location>
</feature>
<evidence type="ECO:0000313" key="4">
    <source>
        <dbReference type="EMBL" id="MBE1534071.1"/>
    </source>
</evidence>
<keyword evidence="3" id="KW-0732">Signal</keyword>
<name>A0ABR9JU23_9ACTN</name>
<keyword evidence="5" id="KW-1185">Reference proteome</keyword>
<feature type="compositionally biased region" description="Gly residues" evidence="1">
    <location>
        <begin position="289"/>
        <end position="305"/>
    </location>
</feature>
<comment type="caution">
    <text evidence="4">The sequence shown here is derived from an EMBL/GenBank/DDBJ whole genome shotgun (WGS) entry which is preliminary data.</text>
</comment>
<feature type="signal peptide" evidence="3">
    <location>
        <begin position="1"/>
        <end position="32"/>
    </location>
</feature>
<gene>
    <name evidence="4" type="ORF">H4W34_003904</name>
</gene>
<reference evidence="4 5" key="1">
    <citation type="submission" date="2020-10" db="EMBL/GenBank/DDBJ databases">
        <title>Sequencing the genomes of 1000 actinobacteria strains.</title>
        <authorList>
            <person name="Klenk H.-P."/>
        </authorList>
    </citation>
    <scope>NUCLEOTIDE SEQUENCE [LARGE SCALE GENOMIC DNA]</scope>
    <source>
        <strain evidence="4 5">DSM 46744</strain>
    </source>
</reference>
<feature type="region of interest" description="Disordered" evidence="1">
    <location>
        <begin position="169"/>
        <end position="200"/>
    </location>
</feature>
<keyword evidence="2" id="KW-1133">Transmembrane helix</keyword>
<dbReference type="Proteomes" id="UP000627838">
    <property type="component" value="Unassembled WGS sequence"/>
</dbReference>
<evidence type="ECO:0008006" key="6">
    <source>
        <dbReference type="Google" id="ProtNLM"/>
    </source>
</evidence>
<evidence type="ECO:0000256" key="2">
    <source>
        <dbReference type="SAM" id="Phobius"/>
    </source>
</evidence>
<feature type="chain" id="PRO_5045875224" description="LPXTG cell wall anchor domain-containing protein" evidence="3">
    <location>
        <begin position="33"/>
        <end position="305"/>
    </location>
</feature>
<evidence type="ECO:0000313" key="5">
    <source>
        <dbReference type="Proteomes" id="UP000627838"/>
    </source>
</evidence>
<protein>
    <recommendedName>
        <fullName evidence="6">LPXTG cell wall anchor domain-containing protein</fullName>
    </recommendedName>
</protein>
<dbReference type="EMBL" id="JADBDZ010000001">
    <property type="protein sequence ID" value="MBE1534071.1"/>
    <property type="molecule type" value="Genomic_DNA"/>
</dbReference>
<organism evidence="4 5">
    <name type="scientific">Actinomadura algeriensis</name>
    <dbReference type="NCBI Taxonomy" id="1679523"/>
    <lineage>
        <taxon>Bacteria</taxon>
        <taxon>Bacillati</taxon>
        <taxon>Actinomycetota</taxon>
        <taxon>Actinomycetes</taxon>
        <taxon>Streptosporangiales</taxon>
        <taxon>Thermomonosporaceae</taxon>
        <taxon>Actinomadura</taxon>
    </lineage>
</organism>
<evidence type="ECO:0000256" key="3">
    <source>
        <dbReference type="SAM" id="SignalP"/>
    </source>
</evidence>
<feature type="region of interest" description="Disordered" evidence="1">
    <location>
        <begin position="241"/>
        <end position="305"/>
    </location>
</feature>
<feature type="transmembrane region" description="Helical" evidence="2">
    <location>
        <begin position="210"/>
        <end position="231"/>
    </location>
</feature>
<evidence type="ECO:0000256" key="1">
    <source>
        <dbReference type="SAM" id="MobiDB-lite"/>
    </source>
</evidence>
<feature type="compositionally biased region" description="Basic and acidic residues" evidence="1">
    <location>
        <begin position="178"/>
        <end position="191"/>
    </location>
</feature>
<proteinExistence type="predicted"/>
<feature type="compositionally biased region" description="Low complexity" evidence="1">
    <location>
        <begin position="271"/>
        <end position="285"/>
    </location>
</feature>
<keyword evidence="2" id="KW-0472">Membrane</keyword>
<accession>A0ABR9JU23</accession>